<name>A0ACC0QSZ5_9HYPO</name>
<dbReference type="Proteomes" id="UP001065298">
    <property type="component" value="Chromosome 7"/>
</dbReference>
<accession>A0ACC0QSZ5</accession>
<keyword evidence="2" id="KW-1185">Reference proteome</keyword>
<proteinExistence type="predicted"/>
<sequence length="989" mass="107373">MALQGFQENINHMTDDNSDALFVCTLMNLLHVFGMFGPLYDGPAAGRKSRILGAEWIPMIRGVGAVLKPVYERVRFGPLSPLLGLGNWDELDPNDQEVAQDGHFRSIQQVWAQTHDAEVYDKATGQRISTTMANKKRDTIRYELADDETPYLSPAPPYSIPRKAVGTSDLANAAELPSEPVSPASSSIFGGFGSNDVKIREDARVDVDFDSKLVRSLTRLYHAPSEKHDEPKTPSPEYSEAQPKFQTWATKLNIVIQVVGSRGDVQPFIALGNELQRHGHRVRLATHDTFENFVRDSGLEFYPIGGDPAELMAYMVKNPGLIPSMKSLKAGEIQKKRDMVEEMLEKLWYSCLRPDTLTGQPFVANAIIANPPSFAHIHCAQALGIPVHLMFTMPWSSTRAFPHPLANLKNAGSDPQLGNYISYSVVEWLTWQGLGDLINKWRKSIDLEEVDMFDAPMLAQTLKIPFTYCWSPALVPKPADWASHIDVCGFFFRDPPQYSPPEDLVRFLEAGPPPVYIGFGSIVLDNPEKMISIILEAVRVANARAIISKGWSNLAGSESENIYWIGDCPHEWLFQHVAAVVHHGGAGTTACGLRNGKPTTIVPFFGDQPFWGQMVANAGAGPNPIPHAKLTVNNLSEAIVYCLSPEASAAAASIAARMASEVGVRAAVQSFHRHLPLEQIPCDLIPSEPAVWLYTHSKRPIKFSKIAADILLSHKSIDFKHLKLHQTNPIYIENKRWDPISGGASAVMATATGMAGSMTGIVTKPVEEYQNEKKRRARQMKGTQSVVPAIEDEKAGPSERASGDSSQPNSEQSGSLAGRMAGASAKSIGKLGPTALKGMVVDIPLALTEGLKAVPHAYGGNVRDHGPVIDAKSGMVVAGKTFAWGFIDGLSDVVTEPYNGAKKEGALGAFKGLGKGAMSLVTKSGAGMFGVLAYPSAGISKSLRTAVHSSTRKAIAQALREEGEWMVKNNGDAVDASALMNDFKSISST</sequence>
<evidence type="ECO:0000313" key="1">
    <source>
        <dbReference type="EMBL" id="KAI8663252.1"/>
    </source>
</evidence>
<comment type="caution">
    <text evidence="1">The sequence shown here is derived from an EMBL/GenBank/DDBJ whole genome shotgun (WGS) entry which is preliminary data.</text>
</comment>
<gene>
    <name evidence="1" type="ORF">NCS57_00925700</name>
</gene>
<reference evidence="1" key="1">
    <citation type="submission" date="2022-06" db="EMBL/GenBank/DDBJ databases">
        <title>Fusarium solani species complex genomes reveal bases of compartmentalisation and animal pathogenesis.</title>
        <authorList>
            <person name="Tsai I.J."/>
        </authorList>
    </citation>
    <scope>NUCLEOTIDE SEQUENCE</scope>
    <source>
        <strain evidence="1">Fu6.1</strain>
    </source>
</reference>
<organism evidence="1 2">
    <name type="scientific">Fusarium keratoplasticum</name>
    <dbReference type="NCBI Taxonomy" id="1328300"/>
    <lineage>
        <taxon>Eukaryota</taxon>
        <taxon>Fungi</taxon>
        <taxon>Dikarya</taxon>
        <taxon>Ascomycota</taxon>
        <taxon>Pezizomycotina</taxon>
        <taxon>Sordariomycetes</taxon>
        <taxon>Hypocreomycetidae</taxon>
        <taxon>Hypocreales</taxon>
        <taxon>Nectriaceae</taxon>
        <taxon>Fusarium</taxon>
        <taxon>Fusarium solani species complex</taxon>
    </lineage>
</organism>
<evidence type="ECO:0000313" key="2">
    <source>
        <dbReference type="Proteomes" id="UP001065298"/>
    </source>
</evidence>
<protein>
    <submittedName>
        <fullName evidence="1">Glyco-transf-28 domain-containing protein</fullName>
    </submittedName>
</protein>
<dbReference type="EMBL" id="CM046509">
    <property type="protein sequence ID" value="KAI8663252.1"/>
    <property type="molecule type" value="Genomic_DNA"/>
</dbReference>